<evidence type="ECO:0000313" key="2">
    <source>
        <dbReference type="EMBL" id="CAG5114776.1"/>
    </source>
</evidence>
<dbReference type="SUPFAM" id="SSF51735">
    <property type="entry name" value="NAD(P)-binding Rossmann-fold domains"/>
    <property type="match status" value="1"/>
</dbReference>
<feature type="domain" description="NAD-dependent epimerase/dehydratase" evidence="1">
    <location>
        <begin position="38"/>
        <end position="264"/>
    </location>
</feature>
<dbReference type="PANTHER" id="PTHR43245">
    <property type="entry name" value="BIFUNCTIONAL POLYMYXIN RESISTANCE PROTEIN ARNA"/>
    <property type="match status" value="1"/>
</dbReference>
<dbReference type="CDD" id="cd08946">
    <property type="entry name" value="SDR_e"/>
    <property type="match status" value="1"/>
</dbReference>
<dbReference type="PANTHER" id="PTHR43245:SF23">
    <property type="entry name" value="NAD(P)-BINDING DOMAIN-CONTAINING PROTEIN"/>
    <property type="match status" value="1"/>
</dbReference>
<dbReference type="Gene3D" id="3.40.50.720">
    <property type="entry name" value="NAD(P)-binding Rossmann-like Domain"/>
    <property type="match status" value="1"/>
</dbReference>
<accession>A0A8S3YJV8</accession>
<dbReference type="OrthoDB" id="16464at2759"/>
<dbReference type="Pfam" id="PF01370">
    <property type="entry name" value="Epimerase"/>
    <property type="match status" value="1"/>
</dbReference>
<dbReference type="EMBL" id="CAJHNH020000036">
    <property type="protein sequence ID" value="CAG5114776.1"/>
    <property type="molecule type" value="Genomic_DNA"/>
</dbReference>
<dbReference type="Proteomes" id="UP000678393">
    <property type="component" value="Unassembled WGS sequence"/>
</dbReference>
<dbReference type="InterPro" id="IPR036291">
    <property type="entry name" value="NAD(P)-bd_dom_sf"/>
</dbReference>
<gene>
    <name evidence="2" type="ORF">CUNI_LOCUS334</name>
</gene>
<dbReference type="InterPro" id="IPR050177">
    <property type="entry name" value="Lipid_A_modif_metabolic_enz"/>
</dbReference>
<name>A0A8S3YJV8_9EUPU</name>
<keyword evidence="3" id="KW-1185">Reference proteome</keyword>
<sequence>MTSSSVCCPQLPAMSSKGPYINGYNYSNGDVPLCQGHILVTGGAGYIGSTLVPMLLEKGYEVTVYDLFLWGISPLLPVAEHPRIHIVKGDILDKVKLEQVMEGKMAVIHLAAIVGYPACDKDKVRAQEVNVEGTRNITLLKKPNQALVYASTGSCYGAVDGVCTEETEISPLSLYGSSKAGGESLVLGVSGTALRLATVFGVSPRMRLDLLVNDLAFKALTVKHFDLYEGHFRRTFLHVRDAARAFLFAVENTKLMSGQAYNVGDERMNLTKNEVAQVIQSHVPSCKIIPSTTGEDKDKRDYEVSYEKIRKLGFRSTVSVDEGVRHLLKVLPNMLDSEVERSKNV</sequence>
<dbReference type="InterPro" id="IPR001509">
    <property type="entry name" value="Epimerase_deHydtase"/>
</dbReference>
<evidence type="ECO:0000313" key="3">
    <source>
        <dbReference type="Proteomes" id="UP000678393"/>
    </source>
</evidence>
<protein>
    <recommendedName>
        <fullName evidence="1">NAD-dependent epimerase/dehydratase domain-containing protein</fullName>
    </recommendedName>
</protein>
<evidence type="ECO:0000259" key="1">
    <source>
        <dbReference type="Pfam" id="PF01370"/>
    </source>
</evidence>
<comment type="caution">
    <text evidence="2">The sequence shown here is derived from an EMBL/GenBank/DDBJ whole genome shotgun (WGS) entry which is preliminary data.</text>
</comment>
<organism evidence="2 3">
    <name type="scientific">Candidula unifasciata</name>
    <dbReference type="NCBI Taxonomy" id="100452"/>
    <lineage>
        <taxon>Eukaryota</taxon>
        <taxon>Metazoa</taxon>
        <taxon>Spiralia</taxon>
        <taxon>Lophotrochozoa</taxon>
        <taxon>Mollusca</taxon>
        <taxon>Gastropoda</taxon>
        <taxon>Heterobranchia</taxon>
        <taxon>Euthyneura</taxon>
        <taxon>Panpulmonata</taxon>
        <taxon>Eupulmonata</taxon>
        <taxon>Stylommatophora</taxon>
        <taxon>Helicina</taxon>
        <taxon>Helicoidea</taxon>
        <taxon>Geomitridae</taxon>
        <taxon>Candidula</taxon>
    </lineage>
</organism>
<reference evidence="2" key="1">
    <citation type="submission" date="2021-04" db="EMBL/GenBank/DDBJ databases">
        <authorList>
            <consortium name="Molecular Ecology Group"/>
        </authorList>
    </citation>
    <scope>NUCLEOTIDE SEQUENCE</scope>
</reference>
<dbReference type="AlphaFoldDB" id="A0A8S3YJV8"/>
<proteinExistence type="predicted"/>